<sequence>MLKKITLLALFGWIFYSPPQAFSQSNRHGDINWTDLDPTSGRESDFVVLNSGEKLFGKILRNFDKTFYSEIRFQSAGAVKHYLPADLKGFGLDNGQLFFSRQLPGQTGLSFVQILVSGTLELSEYRGSLFFDDGKSYRKLDAYQRDIERNGQTVRKQYKPFIFILKTALNGDCAVMLYPRVDRLNYHQDQIVRLLEDYYVCQGSEYTVHVERVPMLQLSPTAGIGMPYYSLGNPQKDEGRNDQLVNNSGFQGFAGLRIHDFRIIPRLSMDLRLGYSIFNTTVISSYEAPQFLWTASEDVRETAFYVPVSLNYSVVKNQQSDLYVGVFAGLWAKQVTLSNGIVDERVFGSGETLIWEEAITTVTDSNFISGVKVGYGFSLTEMVRLFGELEVSSQKEYYQFSLFANDSEYARDRFSFQIGLEF</sequence>
<evidence type="ECO:0000313" key="2">
    <source>
        <dbReference type="EMBL" id="GAA0878793.1"/>
    </source>
</evidence>
<proteinExistence type="predicted"/>
<feature type="signal peptide" evidence="1">
    <location>
        <begin position="1"/>
        <end position="21"/>
    </location>
</feature>
<keyword evidence="1" id="KW-0732">Signal</keyword>
<evidence type="ECO:0000313" key="3">
    <source>
        <dbReference type="Proteomes" id="UP001500469"/>
    </source>
</evidence>
<dbReference type="Proteomes" id="UP001500469">
    <property type="component" value="Unassembled WGS sequence"/>
</dbReference>
<dbReference type="EMBL" id="BAAAFI010000007">
    <property type="protein sequence ID" value="GAA0878793.1"/>
    <property type="molecule type" value="Genomic_DNA"/>
</dbReference>
<name>A0ABP3YCX0_9BACT</name>
<accession>A0ABP3YCX0</accession>
<reference evidence="3" key="1">
    <citation type="journal article" date="2019" name="Int. J. Syst. Evol. Microbiol.">
        <title>The Global Catalogue of Microorganisms (GCM) 10K type strain sequencing project: providing services to taxonomists for standard genome sequencing and annotation.</title>
        <authorList>
            <consortium name="The Broad Institute Genomics Platform"/>
            <consortium name="The Broad Institute Genome Sequencing Center for Infectious Disease"/>
            <person name="Wu L."/>
            <person name="Ma J."/>
        </authorList>
    </citation>
    <scope>NUCLEOTIDE SEQUENCE [LARGE SCALE GENOMIC DNA]</scope>
    <source>
        <strain evidence="3">JCM 16112</strain>
    </source>
</reference>
<keyword evidence="3" id="KW-1185">Reference proteome</keyword>
<protein>
    <recommendedName>
        <fullName evidence="4">Outer membrane protein beta-barrel domain-containing protein</fullName>
    </recommendedName>
</protein>
<evidence type="ECO:0000256" key="1">
    <source>
        <dbReference type="SAM" id="SignalP"/>
    </source>
</evidence>
<feature type="chain" id="PRO_5045548586" description="Outer membrane protein beta-barrel domain-containing protein" evidence="1">
    <location>
        <begin position="22"/>
        <end position="422"/>
    </location>
</feature>
<gene>
    <name evidence="2" type="ORF">GCM10009119_17610</name>
</gene>
<comment type="caution">
    <text evidence="2">The sequence shown here is derived from an EMBL/GenBank/DDBJ whole genome shotgun (WGS) entry which is preliminary data.</text>
</comment>
<evidence type="ECO:0008006" key="4">
    <source>
        <dbReference type="Google" id="ProtNLM"/>
    </source>
</evidence>
<dbReference type="RefSeq" id="WP_343850524.1">
    <property type="nucleotide sequence ID" value="NZ_BAAAFI010000007.1"/>
</dbReference>
<organism evidence="2 3">
    <name type="scientific">Algoriphagus jejuensis</name>
    <dbReference type="NCBI Taxonomy" id="419934"/>
    <lineage>
        <taxon>Bacteria</taxon>
        <taxon>Pseudomonadati</taxon>
        <taxon>Bacteroidota</taxon>
        <taxon>Cytophagia</taxon>
        <taxon>Cytophagales</taxon>
        <taxon>Cyclobacteriaceae</taxon>
        <taxon>Algoriphagus</taxon>
    </lineage>
</organism>